<feature type="domain" description="Agenet" evidence="4">
    <location>
        <begin position="96"/>
        <end position="154"/>
    </location>
</feature>
<comment type="caution">
    <text evidence="5">The sequence shown here is derived from an EMBL/GenBank/DDBJ whole genome shotgun (WGS) entry which is preliminary data.</text>
</comment>
<name>A0A5J9SKQ6_9POAL</name>
<dbReference type="Pfam" id="PF05266">
    <property type="entry name" value="DUF724"/>
    <property type="match status" value="1"/>
</dbReference>
<dbReference type="InterPro" id="IPR007930">
    <property type="entry name" value="DUF724"/>
</dbReference>
<keyword evidence="1" id="KW-0813">Transport</keyword>
<reference evidence="5 6" key="1">
    <citation type="journal article" date="2019" name="Sci. Rep.">
        <title>A high-quality genome of Eragrostis curvula grass provides insights into Poaceae evolution and supports new strategies to enhance forage quality.</title>
        <authorList>
            <person name="Carballo J."/>
            <person name="Santos B.A.C.M."/>
            <person name="Zappacosta D."/>
            <person name="Garbus I."/>
            <person name="Selva J.P."/>
            <person name="Gallo C.A."/>
            <person name="Diaz A."/>
            <person name="Albertini E."/>
            <person name="Caccamo M."/>
            <person name="Echenique V."/>
        </authorList>
    </citation>
    <scope>NUCLEOTIDE SEQUENCE [LARGE SCALE GENOMIC DNA]</scope>
    <source>
        <strain evidence="6">cv. Victoria</strain>
        <tissue evidence="5">Leaf</tissue>
    </source>
</reference>
<evidence type="ECO:0000313" key="5">
    <source>
        <dbReference type="EMBL" id="TVT99561.1"/>
    </source>
</evidence>
<feature type="region of interest" description="Disordered" evidence="3">
    <location>
        <begin position="1"/>
        <end position="23"/>
    </location>
</feature>
<evidence type="ECO:0000256" key="1">
    <source>
        <dbReference type="ARBA" id="ARBA00022448"/>
    </source>
</evidence>
<dbReference type="SMART" id="SM00743">
    <property type="entry name" value="Agenet"/>
    <property type="match status" value="3"/>
</dbReference>
<feature type="domain" description="Agenet" evidence="4">
    <location>
        <begin position="173"/>
        <end position="235"/>
    </location>
</feature>
<dbReference type="Gene3D" id="2.30.30.140">
    <property type="match status" value="1"/>
</dbReference>
<sequence>MARSPAEADEDDASAESGGWRGRPCFAVGAEVEVRLDGPGFRGAHFEATVAARRPRSGGYDVVFSTLLARRGGPPLREFAAATHVRPRPPPPPPGRKFKRFDLVEAFHDDGWWPAVVSVVRRGRKKRYAVSFPLFREQVDLPASLVRPRREFMFGSWEDAQEVLPGSIAEVMPLYPEGSIVEVMCDEEKQGRAWMSATIIKMVGDASYVVRYGNGKSSTEILHSSFIRPPPVFDRMKFEYELEPSAEVEVYQDGIWTGGIVAAVGFSEPRRYGVMIKRPYTADEDNYLLVSSSSLRPYSKWDAPQWWRSNKKHAEKEDYAVFAEESFSTAFSTLNKNSDEEFCSPKLSKASRDSDHSYVPKKRVRKENDGKKEPHLKHCVHLRKDTAKSLLETPPDKHAAWKSEESVGFWTAKVKEHTLIANTTPRSMSTNGCDKQRHCLPMVLGTKGKDLLSISSPDDISKIDKSSYLDVITISDDSGCRSVIEISDNSSSIPNRKKRRMNVSDDTLHSSHDAHPYQVSRPPLNLLQAHNTQQDLIAEVSRHSEEQPCSHVLSQSVLPRVSHDPSNKDGGQLIPLPGCSVQGLLRMNETKEPIQSDHLHSGIALRTLDDSAAADENHEMCQDVIEGKSWMDGTCSKAEDTILINSINSNQETVDLAYGEDFPNGKLKPSSSAQQDVNADISCMQAPYDSKREIGGEGTSMYIEEAANFPIDKIEPVLSSQDVKADPLFMQASDDDKMEIKCERTGMSAEEAAVFHHHNYMNSKKIADVSCLERSTSLQHPLSQLQLSISKKSAEPSSFMHPALTVDLSSLRPLPAPSSNSIPPVFSTSSLLLMPDYKMEVFKMLPQKNLHFHEVRNCPSEFQEGKALGLMLSFANMAESIKNMQIQDDPQLYQEKMSNLIDLEENGFDVSALKVRLDDLLRIRNRQIDLKKRKATLDKELLKLDVANYGVEKQLKLLEMCMTGLGEEPFREKKASLVTQHSANNSYISKFQLEMRQVEESMVSVEADFNNTVASPWCSDGC</sequence>
<dbReference type="InterPro" id="IPR014002">
    <property type="entry name" value="Agenet_dom_plant"/>
</dbReference>
<dbReference type="OrthoDB" id="687110at2759"/>
<evidence type="ECO:0000313" key="6">
    <source>
        <dbReference type="Proteomes" id="UP000324897"/>
    </source>
</evidence>
<evidence type="ECO:0000256" key="2">
    <source>
        <dbReference type="ARBA" id="ARBA00022604"/>
    </source>
</evidence>
<dbReference type="InterPro" id="IPR008395">
    <property type="entry name" value="Agenet-like_dom"/>
</dbReference>
<dbReference type="Proteomes" id="UP000324897">
    <property type="component" value="Unassembled WGS sequence"/>
</dbReference>
<dbReference type="PANTHER" id="PTHR31917:SF150">
    <property type="entry name" value="OS01G0556800 PROTEIN"/>
    <property type="match status" value="1"/>
</dbReference>
<organism evidence="5 6">
    <name type="scientific">Eragrostis curvula</name>
    <name type="common">weeping love grass</name>
    <dbReference type="NCBI Taxonomy" id="38414"/>
    <lineage>
        <taxon>Eukaryota</taxon>
        <taxon>Viridiplantae</taxon>
        <taxon>Streptophyta</taxon>
        <taxon>Embryophyta</taxon>
        <taxon>Tracheophyta</taxon>
        <taxon>Spermatophyta</taxon>
        <taxon>Magnoliopsida</taxon>
        <taxon>Liliopsida</taxon>
        <taxon>Poales</taxon>
        <taxon>Poaceae</taxon>
        <taxon>PACMAD clade</taxon>
        <taxon>Chloridoideae</taxon>
        <taxon>Eragrostideae</taxon>
        <taxon>Eragrostidinae</taxon>
        <taxon>Eragrostis</taxon>
    </lineage>
</organism>
<evidence type="ECO:0000256" key="3">
    <source>
        <dbReference type="SAM" id="MobiDB-lite"/>
    </source>
</evidence>
<gene>
    <name evidence="5" type="ORF">EJB05_55052</name>
</gene>
<feature type="region of interest" description="Disordered" evidence="3">
    <location>
        <begin position="344"/>
        <end position="372"/>
    </location>
</feature>
<evidence type="ECO:0000259" key="4">
    <source>
        <dbReference type="SMART" id="SM00743"/>
    </source>
</evidence>
<dbReference type="Pfam" id="PF05641">
    <property type="entry name" value="Agenet"/>
    <property type="match status" value="2"/>
</dbReference>
<keyword evidence="6" id="KW-1185">Reference proteome</keyword>
<dbReference type="EMBL" id="RWGY01000698">
    <property type="protein sequence ID" value="TVT99561.1"/>
    <property type="molecule type" value="Genomic_DNA"/>
</dbReference>
<feature type="non-terminal residue" evidence="5">
    <location>
        <position position="1"/>
    </location>
</feature>
<dbReference type="CDD" id="cd20406">
    <property type="entry name" value="Tudor_Agenet_AtDUF_rpt2_4"/>
    <property type="match status" value="1"/>
</dbReference>
<accession>A0A5J9SKQ6</accession>
<protein>
    <recommendedName>
        <fullName evidence="4">Agenet domain-containing protein</fullName>
    </recommendedName>
</protein>
<dbReference type="Gramene" id="TVT99561">
    <property type="protein sequence ID" value="TVT99561"/>
    <property type="gene ID" value="EJB05_55052"/>
</dbReference>
<feature type="domain" description="Agenet" evidence="4">
    <location>
        <begin position="24"/>
        <end position="93"/>
    </location>
</feature>
<dbReference type="AlphaFoldDB" id="A0A5J9SKQ6"/>
<dbReference type="PANTHER" id="PTHR31917">
    <property type="entry name" value="AGENET DOMAIN-CONTAINING PROTEIN-RELATED"/>
    <property type="match status" value="1"/>
</dbReference>
<keyword evidence="2" id="KW-0341">Growth regulation</keyword>
<proteinExistence type="predicted"/>